<name>A0A7R9FEL1_9NEOP</name>
<proteinExistence type="predicted"/>
<gene>
    <name evidence="1" type="ORF">TBIB3V08_LOCUS13396</name>
</gene>
<reference evidence="1" key="1">
    <citation type="submission" date="2020-11" db="EMBL/GenBank/DDBJ databases">
        <authorList>
            <person name="Tran Van P."/>
        </authorList>
    </citation>
    <scope>NUCLEOTIDE SEQUENCE</scope>
</reference>
<protein>
    <submittedName>
        <fullName evidence="1">Uncharacterized protein</fullName>
    </submittedName>
</protein>
<evidence type="ECO:0000313" key="1">
    <source>
        <dbReference type="EMBL" id="CAD7451127.1"/>
    </source>
</evidence>
<accession>A0A7R9FEL1</accession>
<dbReference type="AlphaFoldDB" id="A0A7R9FEL1"/>
<organism evidence="1">
    <name type="scientific">Timema bartmani</name>
    <dbReference type="NCBI Taxonomy" id="61472"/>
    <lineage>
        <taxon>Eukaryota</taxon>
        <taxon>Metazoa</taxon>
        <taxon>Ecdysozoa</taxon>
        <taxon>Arthropoda</taxon>
        <taxon>Hexapoda</taxon>
        <taxon>Insecta</taxon>
        <taxon>Pterygota</taxon>
        <taxon>Neoptera</taxon>
        <taxon>Polyneoptera</taxon>
        <taxon>Phasmatodea</taxon>
        <taxon>Timematodea</taxon>
        <taxon>Timematoidea</taxon>
        <taxon>Timematidae</taxon>
        <taxon>Timema</taxon>
    </lineage>
</organism>
<dbReference type="EMBL" id="OD584927">
    <property type="protein sequence ID" value="CAD7451127.1"/>
    <property type="molecule type" value="Genomic_DNA"/>
</dbReference>
<sequence>MEFYFIYQMLEVIKLKSG</sequence>